<dbReference type="Proteomes" id="UP000002358">
    <property type="component" value="Unassembled WGS sequence"/>
</dbReference>
<proteinExistence type="predicted"/>
<dbReference type="RefSeq" id="XP_031777434.1">
    <property type="nucleotide sequence ID" value="XM_031921574.1"/>
</dbReference>
<accession>A0A7M7PV47</accession>
<keyword evidence="2" id="KW-1185">Reference proteome</keyword>
<protein>
    <recommendedName>
        <fullName evidence="3">DUF4806 domain-containing protein</fullName>
    </recommendedName>
</protein>
<reference evidence="1" key="1">
    <citation type="submission" date="2021-01" db="UniProtKB">
        <authorList>
            <consortium name="EnsemblMetazoa"/>
        </authorList>
    </citation>
    <scope>IDENTIFICATION</scope>
</reference>
<evidence type="ECO:0000313" key="2">
    <source>
        <dbReference type="Proteomes" id="UP000002358"/>
    </source>
</evidence>
<organism evidence="1 2">
    <name type="scientific">Nasonia vitripennis</name>
    <name type="common">Parasitic wasp</name>
    <dbReference type="NCBI Taxonomy" id="7425"/>
    <lineage>
        <taxon>Eukaryota</taxon>
        <taxon>Metazoa</taxon>
        <taxon>Ecdysozoa</taxon>
        <taxon>Arthropoda</taxon>
        <taxon>Hexapoda</taxon>
        <taxon>Insecta</taxon>
        <taxon>Pterygota</taxon>
        <taxon>Neoptera</taxon>
        <taxon>Endopterygota</taxon>
        <taxon>Hymenoptera</taxon>
        <taxon>Apocrita</taxon>
        <taxon>Proctotrupomorpha</taxon>
        <taxon>Chalcidoidea</taxon>
        <taxon>Pteromalidae</taxon>
        <taxon>Pteromalinae</taxon>
        <taxon>Nasonia</taxon>
    </lineage>
</organism>
<dbReference type="EnsemblMetazoa" id="XM_031921574">
    <property type="protein sequence ID" value="XP_031777434"/>
    <property type="gene ID" value="LOC107981384"/>
</dbReference>
<dbReference type="KEGG" id="nvi:107981384"/>
<sequence>MEASDNVEDAEMLSSLTATNDIMPPSSWPLFKTEIVCGCKTHEQALQEYQKLQSNSSKVQDLIEDEDAKIQRLLNVPSIPTEPSEATNGDEAGITDEVIQEEALEIANEETVYDITAEKNNNFGAPSNTNGQNELIKLPIVTKEDLLASQNAVIEAFSTLMEAIATDVKQIKERQINIDAKIINMEKDILQFKTYAMENRPFHDQDIIVQFNKIEEIYERSLPISTYEECQAFDEKIVGYAYTTLKNYFNCNINTKETHILIKVITPLLKEFFTKELMALFTAQKQHRNKFIFKKINFYKCFLEAMQYAYNVPGIPDKMTDQSLCVLIGSLINNAPDWQGGRAKRRRQDEE</sequence>
<dbReference type="AlphaFoldDB" id="A0A7M7PV47"/>
<dbReference type="SMR" id="A0A7M7PV47"/>
<dbReference type="GeneID" id="107981384"/>
<evidence type="ECO:0008006" key="3">
    <source>
        <dbReference type="Google" id="ProtNLM"/>
    </source>
</evidence>
<dbReference type="OrthoDB" id="7697863at2759"/>
<dbReference type="InParanoid" id="A0A7M7PV47"/>
<name>A0A7M7PV47_NASVI</name>
<evidence type="ECO:0000313" key="1">
    <source>
        <dbReference type="EnsemblMetazoa" id="XP_031777434"/>
    </source>
</evidence>